<sequence length="732" mass="83312">MFESDDWDLDQDFLNDVDEEVNNYYSQKDNQESEPKKRKIDINDDSIFSFDHDVSWKKSTTNKSTEKCDENKDSRKNLILEIFNKNEFKNAFSDLENLCDSTSSNTSVNQVQSCKNNQLPRKNLVLGILKNKNIQDKVIENNTKNLELKKAVPKINEKLENTVFNNEKKCQISKTTSKIENRSSNDNSKLPLFENSKKQLLCNVLKQNPIDNIQAKNNITKNYLPIFKPQIESNKKMTLIRKFPGPAGLLPDDIDTNISCISYLNSLEESEMTTKETDSSNLSEYCSQNTKNLFTEGPWQLMLGDLPDNFLKGHDIATTKQIANMNGFNSTKVKFLAGIIEHIDYSHDNPPIVLKDFTDKIHGIVHKDIPLKYPDLLEPNVVVLLHDVGLLRTSGTFVLNKYQILISPSSLLAIYTSEGTIERTEYMEAIFGNISDGRMKTEGKEKANCISATALEAHLSKGDSQFIEKNNSNNKKPIYFRKNIESVTKKDSSFSTNSNEIDENTDEPMDFDTDVSFSVSFNKITDTQIEKNFNTSMSKNLEHAKEESKKQKSKLSLTKQKDNIQNDDIERAKDLLRSLKRSTPDINEKKFYSRNFKILQTNAEHSTAANTSLKRTESDKLNDMLFEKIGIDKCTEKTVSSACRKEVERSSPFIRSKLLQFKNADTLTLPENSASTATLDSPKIPDKLAEKELLGTSKSMCDISRDTENDSDDEMLSLLDMDIIFSNYSNNN</sequence>
<evidence type="ECO:0000313" key="4">
    <source>
        <dbReference type="RefSeq" id="XP_033366185.1"/>
    </source>
</evidence>
<name>A0A6J3LLW6_9HYME</name>
<dbReference type="AlphaFoldDB" id="A0A6J3LLW6"/>
<evidence type="ECO:0000259" key="2">
    <source>
        <dbReference type="Pfam" id="PF15072"/>
    </source>
</evidence>
<dbReference type="RefSeq" id="XP_033366185.1">
    <property type="nucleotide sequence ID" value="XM_033510294.1"/>
</dbReference>
<feature type="domain" description="Homologous recombination OB-fold protein OB-fold" evidence="2">
    <location>
        <begin position="331"/>
        <end position="418"/>
    </location>
</feature>
<dbReference type="Pfam" id="PF15072">
    <property type="entry name" value="HROB"/>
    <property type="match status" value="1"/>
</dbReference>
<protein>
    <submittedName>
        <fullName evidence="4">Uncharacterized protein LOC117243097</fullName>
    </submittedName>
</protein>
<proteinExistence type="predicted"/>
<dbReference type="KEGG" id="bvk:117243097"/>
<accession>A0A6J3LLW6</accession>
<organism evidence="3 4">
    <name type="scientific">Bombus vosnesenskii</name>
    <dbReference type="NCBI Taxonomy" id="207650"/>
    <lineage>
        <taxon>Eukaryota</taxon>
        <taxon>Metazoa</taxon>
        <taxon>Ecdysozoa</taxon>
        <taxon>Arthropoda</taxon>
        <taxon>Hexapoda</taxon>
        <taxon>Insecta</taxon>
        <taxon>Pterygota</taxon>
        <taxon>Neoptera</taxon>
        <taxon>Endopterygota</taxon>
        <taxon>Hymenoptera</taxon>
        <taxon>Apocrita</taxon>
        <taxon>Aculeata</taxon>
        <taxon>Apoidea</taxon>
        <taxon>Anthophila</taxon>
        <taxon>Apidae</taxon>
        <taxon>Bombus</taxon>
        <taxon>Pyrobombus</taxon>
    </lineage>
</organism>
<feature type="compositionally biased region" description="Basic and acidic residues" evidence="1">
    <location>
        <begin position="540"/>
        <end position="550"/>
    </location>
</feature>
<dbReference type="GO" id="GO:0000725">
    <property type="term" value="P:recombinational repair"/>
    <property type="evidence" value="ECO:0007669"/>
    <property type="project" value="InterPro"/>
</dbReference>
<dbReference type="Proteomes" id="UP000504631">
    <property type="component" value="Unplaced"/>
</dbReference>
<dbReference type="InterPro" id="IPR058570">
    <property type="entry name" value="HROB_OB"/>
</dbReference>
<gene>
    <name evidence="4" type="primary">LOC117243097</name>
</gene>
<keyword evidence="3" id="KW-1185">Reference proteome</keyword>
<evidence type="ECO:0000313" key="3">
    <source>
        <dbReference type="Proteomes" id="UP000504631"/>
    </source>
</evidence>
<reference evidence="4" key="1">
    <citation type="submission" date="2025-08" db="UniProtKB">
        <authorList>
            <consortium name="RefSeq"/>
        </authorList>
    </citation>
    <scope>IDENTIFICATION</scope>
    <source>
        <tissue evidence="4">Muscle</tissue>
    </source>
</reference>
<feature type="region of interest" description="Disordered" evidence="1">
    <location>
        <begin position="540"/>
        <end position="564"/>
    </location>
</feature>
<dbReference type="GeneID" id="117243097"/>
<evidence type="ECO:0000256" key="1">
    <source>
        <dbReference type="SAM" id="MobiDB-lite"/>
    </source>
</evidence>